<feature type="binding site" evidence="4">
    <location>
        <begin position="4"/>
        <end position="8"/>
    </location>
    <ligand>
        <name>ATP</name>
        <dbReference type="ChEBI" id="CHEBI:30616"/>
    </ligand>
</feature>
<dbReference type="Pfam" id="PF01812">
    <property type="entry name" value="5-FTHF_cyc-lig"/>
    <property type="match status" value="1"/>
</dbReference>
<sequence length="191" mass="21819">MKDKRELRKEALNIRKGLSEEEIIEKSKLITEKLISLDGFYNSKCVMAYMDFKNEVMTRFLIEHCLNLGKIVALPLIDCVDGVKKIFPYELTNQEGCLKPGTYGILEPVKEFSRKIDPKDIDLVVVPGVAFDVKGGRIGYGAGYYDIFLREVRKDCLKIGIAFDIQVFPSIPKEEHDILMDAVVTENEIYF</sequence>
<dbReference type="GO" id="GO:0030272">
    <property type="term" value="F:5-formyltetrahydrofolate cyclo-ligase activity"/>
    <property type="evidence" value="ECO:0007669"/>
    <property type="project" value="UniProtKB-EC"/>
</dbReference>
<evidence type="ECO:0000256" key="1">
    <source>
        <dbReference type="ARBA" id="ARBA00010638"/>
    </source>
</evidence>
<dbReference type="GO" id="GO:0046872">
    <property type="term" value="F:metal ion binding"/>
    <property type="evidence" value="ECO:0007669"/>
    <property type="project" value="UniProtKB-KW"/>
</dbReference>
<dbReference type="EMBL" id="PDBW01000001">
    <property type="protein sequence ID" value="PFH02239.1"/>
    <property type="molecule type" value="Genomic_DNA"/>
</dbReference>
<comment type="caution">
    <text evidence="6">The sequence shown here is derived from an EMBL/GenBank/DDBJ whole genome shotgun (WGS) entry which is preliminary data.</text>
</comment>
<evidence type="ECO:0000256" key="4">
    <source>
        <dbReference type="PIRSR" id="PIRSR006806-1"/>
    </source>
</evidence>
<dbReference type="InterPro" id="IPR024185">
    <property type="entry name" value="FTHF_cligase-like_sf"/>
</dbReference>
<gene>
    <name evidence="6" type="ORF">M972_111007</name>
</gene>
<name>A0AB36TE95_ACETH</name>
<comment type="catalytic activity">
    <reaction evidence="5">
        <text>(6S)-5-formyl-5,6,7,8-tetrahydrofolate + ATP = (6R)-5,10-methenyltetrahydrofolate + ADP + phosphate</text>
        <dbReference type="Rhea" id="RHEA:10488"/>
        <dbReference type="ChEBI" id="CHEBI:30616"/>
        <dbReference type="ChEBI" id="CHEBI:43474"/>
        <dbReference type="ChEBI" id="CHEBI:57455"/>
        <dbReference type="ChEBI" id="CHEBI:57457"/>
        <dbReference type="ChEBI" id="CHEBI:456216"/>
        <dbReference type="EC" id="6.3.3.2"/>
    </reaction>
</comment>
<dbReference type="AlphaFoldDB" id="A0AB36TE95"/>
<dbReference type="EC" id="6.3.3.2" evidence="5"/>
<feature type="binding site" evidence="4">
    <location>
        <begin position="137"/>
        <end position="145"/>
    </location>
    <ligand>
        <name>ATP</name>
        <dbReference type="ChEBI" id="CHEBI:30616"/>
    </ligand>
</feature>
<proteinExistence type="inferred from homology"/>
<comment type="similarity">
    <text evidence="1 5">Belongs to the 5-formyltetrahydrofolate cyclo-ligase family.</text>
</comment>
<dbReference type="PANTHER" id="PTHR23407:SF1">
    <property type="entry name" value="5-FORMYLTETRAHYDROFOLATE CYCLO-LIGASE"/>
    <property type="match status" value="1"/>
</dbReference>
<evidence type="ECO:0000256" key="5">
    <source>
        <dbReference type="RuleBase" id="RU361279"/>
    </source>
</evidence>
<keyword evidence="2 4" id="KW-0547">Nucleotide-binding</keyword>
<keyword evidence="3 4" id="KW-0067">ATP-binding</keyword>
<dbReference type="Proteomes" id="UP000223596">
    <property type="component" value="Unassembled WGS sequence"/>
</dbReference>
<dbReference type="InterPro" id="IPR037171">
    <property type="entry name" value="NagB/RpiA_transferase-like"/>
</dbReference>
<dbReference type="GO" id="GO:0035999">
    <property type="term" value="P:tetrahydrofolate interconversion"/>
    <property type="evidence" value="ECO:0007669"/>
    <property type="project" value="TreeGrafter"/>
</dbReference>
<dbReference type="PANTHER" id="PTHR23407">
    <property type="entry name" value="ATPASE INHIBITOR/5-FORMYLTETRAHYDROFOLATE CYCLO-LIGASE"/>
    <property type="match status" value="1"/>
</dbReference>
<dbReference type="PIRSF" id="PIRSF006806">
    <property type="entry name" value="FTHF_cligase"/>
    <property type="match status" value="1"/>
</dbReference>
<evidence type="ECO:0000256" key="2">
    <source>
        <dbReference type="ARBA" id="ARBA00022741"/>
    </source>
</evidence>
<protein>
    <recommendedName>
        <fullName evidence="5">5-formyltetrahydrofolate cyclo-ligase</fullName>
        <ecNumber evidence="5">6.3.3.2</ecNumber>
    </recommendedName>
</protein>
<comment type="cofactor">
    <cofactor evidence="5">
        <name>Mg(2+)</name>
        <dbReference type="ChEBI" id="CHEBI:18420"/>
    </cofactor>
</comment>
<feature type="binding site" evidence="4">
    <location>
        <position position="50"/>
    </location>
    <ligand>
        <name>substrate</name>
    </ligand>
</feature>
<evidence type="ECO:0000313" key="6">
    <source>
        <dbReference type="EMBL" id="PFH02239.1"/>
    </source>
</evidence>
<dbReference type="NCBIfam" id="TIGR02727">
    <property type="entry name" value="MTHFS_bact"/>
    <property type="match status" value="1"/>
</dbReference>
<organism evidence="6 7">
    <name type="scientific">Acetivibrio thermocellus AD2</name>
    <dbReference type="NCBI Taxonomy" id="1138384"/>
    <lineage>
        <taxon>Bacteria</taxon>
        <taxon>Bacillati</taxon>
        <taxon>Bacillota</taxon>
        <taxon>Clostridia</taxon>
        <taxon>Eubacteriales</taxon>
        <taxon>Oscillospiraceae</taxon>
        <taxon>Acetivibrio</taxon>
    </lineage>
</organism>
<keyword evidence="5" id="KW-0479">Metal-binding</keyword>
<feature type="binding site" evidence="4">
    <location>
        <position position="55"/>
    </location>
    <ligand>
        <name>substrate</name>
    </ligand>
</feature>
<dbReference type="InterPro" id="IPR002698">
    <property type="entry name" value="FTHF_cligase"/>
</dbReference>
<accession>A0AB36TE95</accession>
<dbReference type="Gene3D" id="3.40.50.10420">
    <property type="entry name" value="NagB/RpiA/CoA transferase-like"/>
    <property type="match status" value="1"/>
</dbReference>
<reference evidence="6 7" key="1">
    <citation type="submission" date="2017-09" db="EMBL/GenBank/DDBJ databases">
        <title>Evaluation of Pacific Biosciences Sequencing Technology to Finishing C. thermocellum Genome Sequences.</title>
        <authorList>
            <person name="Brown S."/>
        </authorList>
    </citation>
    <scope>NUCLEOTIDE SEQUENCE [LARGE SCALE GENOMIC DNA]</scope>
    <source>
        <strain evidence="6 7">AD2</strain>
    </source>
</reference>
<dbReference type="GO" id="GO:0009396">
    <property type="term" value="P:folic acid-containing compound biosynthetic process"/>
    <property type="evidence" value="ECO:0007669"/>
    <property type="project" value="TreeGrafter"/>
</dbReference>
<dbReference type="GO" id="GO:0005524">
    <property type="term" value="F:ATP binding"/>
    <property type="evidence" value="ECO:0007669"/>
    <property type="project" value="UniProtKB-KW"/>
</dbReference>
<evidence type="ECO:0000313" key="7">
    <source>
        <dbReference type="Proteomes" id="UP000223596"/>
    </source>
</evidence>
<keyword evidence="5" id="KW-0460">Magnesium</keyword>
<dbReference type="SUPFAM" id="SSF100950">
    <property type="entry name" value="NagB/RpiA/CoA transferase-like"/>
    <property type="match status" value="1"/>
</dbReference>
<evidence type="ECO:0000256" key="3">
    <source>
        <dbReference type="ARBA" id="ARBA00022840"/>
    </source>
</evidence>